<dbReference type="CDD" id="cd19071">
    <property type="entry name" value="AKR_AKR1-5-like"/>
    <property type="match status" value="1"/>
</dbReference>
<dbReference type="EMBL" id="AZFK01000038">
    <property type="protein sequence ID" value="KRL90012.1"/>
    <property type="molecule type" value="Genomic_DNA"/>
</dbReference>
<evidence type="ECO:0000313" key="9">
    <source>
        <dbReference type="Proteomes" id="UP000050816"/>
    </source>
</evidence>
<dbReference type="PROSITE" id="PS00062">
    <property type="entry name" value="ALDOKETO_REDUCTASE_2"/>
    <property type="match status" value="1"/>
</dbReference>
<feature type="binding site" evidence="5">
    <location>
        <position position="104"/>
    </location>
    <ligand>
        <name>substrate</name>
    </ligand>
</feature>
<dbReference type="InterPro" id="IPR020471">
    <property type="entry name" value="AKR"/>
</dbReference>
<name>A0A0R1U9L2_9LACO</name>
<evidence type="ECO:0000256" key="3">
    <source>
        <dbReference type="ARBA" id="ARBA00023002"/>
    </source>
</evidence>
<evidence type="ECO:0000259" key="7">
    <source>
        <dbReference type="Pfam" id="PF00248"/>
    </source>
</evidence>
<comment type="caution">
    <text evidence="8">The sequence shown here is derived from an EMBL/GenBank/DDBJ whole genome shotgun (WGS) entry which is preliminary data.</text>
</comment>
<dbReference type="FunFam" id="3.20.20.100:FF:000002">
    <property type="entry name" value="2,5-diketo-D-gluconic acid reductase A"/>
    <property type="match status" value="1"/>
</dbReference>
<keyword evidence="3" id="KW-0560">Oxidoreductase</keyword>
<dbReference type="PROSITE" id="PS00798">
    <property type="entry name" value="ALDOKETO_REDUCTASE_1"/>
    <property type="match status" value="1"/>
</dbReference>
<dbReference type="PANTHER" id="PTHR43827">
    <property type="entry name" value="2,5-DIKETO-D-GLUCONIC ACID REDUCTASE"/>
    <property type="match status" value="1"/>
</dbReference>
<evidence type="ECO:0000256" key="5">
    <source>
        <dbReference type="PIRSR" id="PIRSR000097-2"/>
    </source>
</evidence>
<evidence type="ECO:0000256" key="1">
    <source>
        <dbReference type="ARBA" id="ARBA00007905"/>
    </source>
</evidence>
<feature type="site" description="Lowers pKa of active site Tyr" evidence="6">
    <location>
        <position position="73"/>
    </location>
</feature>
<evidence type="ECO:0000256" key="4">
    <source>
        <dbReference type="PIRSR" id="PIRSR000097-1"/>
    </source>
</evidence>
<sequence length="273" mass="30258">METVTLNNGLIMPVVGYGTYQIESDQTQAAVTAAIRAGYRLIDTAQYYGNEAGVGQALRQSGLPRADFFVTSKTPLSGYAETKAGIDESLQASGLDYFDLMLIHWPIPNYLESYGALEDAVKEGKIKAIGLSNFNHQQVDKVLANARVKPVIDQVETHLLWQQAKLHEYLVANDLVHQAWSPLGQGAETIMDNPVLDELAAHYQKSPAQVALRFLLQEGVTVIPKALHPQYLAENIALFDFELTVAERAALRAQDQRQSLENWPSGMQIETQY</sequence>
<feature type="active site" description="Proton donor" evidence="4">
    <location>
        <position position="48"/>
    </location>
</feature>
<proteinExistence type="inferred from homology"/>
<dbReference type="RefSeq" id="WP_056954653.1">
    <property type="nucleotide sequence ID" value="NZ_AZFK01000038.1"/>
</dbReference>
<dbReference type="PIRSF" id="PIRSF000097">
    <property type="entry name" value="AKR"/>
    <property type="match status" value="1"/>
</dbReference>
<dbReference type="PATRIC" id="fig|1423760.3.peg.1531"/>
<dbReference type="PANTHER" id="PTHR43827:SF3">
    <property type="entry name" value="NADP-DEPENDENT OXIDOREDUCTASE DOMAIN-CONTAINING PROTEIN"/>
    <property type="match status" value="1"/>
</dbReference>
<reference evidence="8 9" key="1">
    <citation type="journal article" date="2015" name="Genome Announc.">
        <title>Expanding the biotechnology potential of lactobacilli through comparative genomics of 213 strains and associated genera.</title>
        <authorList>
            <person name="Sun Z."/>
            <person name="Harris H.M."/>
            <person name="McCann A."/>
            <person name="Guo C."/>
            <person name="Argimon S."/>
            <person name="Zhang W."/>
            <person name="Yang X."/>
            <person name="Jeffery I.B."/>
            <person name="Cooney J.C."/>
            <person name="Kagawa T.F."/>
            <person name="Liu W."/>
            <person name="Song Y."/>
            <person name="Salvetti E."/>
            <person name="Wrobel A."/>
            <person name="Rasinkangas P."/>
            <person name="Parkhill J."/>
            <person name="Rea M.C."/>
            <person name="O'Sullivan O."/>
            <person name="Ritari J."/>
            <person name="Douillard F.P."/>
            <person name="Paul Ross R."/>
            <person name="Yang R."/>
            <person name="Briner A.E."/>
            <person name="Felis G.E."/>
            <person name="de Vos W.M."/>
            <person name="Barrangou R."/>
            <person name="Klaenhammer T.R."/>
            <person name="Caufield P.W."/>
            <person name="Cui Y."/>
            <person name="Zhang H."/>
            <person name="O'Toole P.W."/>
        </authorList>
    </citation>
    <scope>NUCLEOTIDE SEQUENCE [LARGE SCALE GENOMIC DNA]</scope>
    <source>
        <strain evidence="8 9">DSM 15946</strain>
    </source>
</reference>
<dbReference type="AlphaFoldDB" id="A0A0R1U9L2"/>
<evidence type="ECO:0000256" key="2">
    <source>
        <dbReference type="ARBA" id="ARBA00022857"/>
    </source>
</evidence>
<dbReference type="GO" id="GO:0016616">
    <property type="term" value="F:oxidoreductase activity, acting on the CH-OH group of donors, NAD or NADP as acceptor"/>
    <property type="evidence" value="ECO:0007669"/>
    <property type="project" value="UniProtKB-ARBA"/>
</dbReference>
<organism evidence="8 9">
    <name type="scientific">Limosilactobacillus ingluviei DSM 15946</name>
    <dbReference type="NCBI Taxonomy" id="1423760"/>
    <lineage>
        <taxon>Bacteria</taxon>
        <taxon>Bacillati</taxon>
        <taxon>Bacillota</taxon>
        <taxon>Bacilli</taxon>
        <taxon>Lactobacillales</taxon>
        <taxon>Lactobacillaceae</taxon>
        <taxon>Limosilactobacillus</taxon>
    </lineage>
</organism>
<feature type="domain" description="NADP-dependent oxidoreductase" evidence="7">
    <location>
        <begin position="16"/>
        <end position="252"/>
    </location>
</feature>
<dbReference type="InterPro" id="IPR023210">
    <property type="entry name" value="NADP_OxRdtase_dom"/>
</dbReference>
<dbReference type="InterPro" id="IPR036812">
    <property type="entry name" value="NAD(P)_OxRdtase_dom_sf"/>
</dbReference>
<evidence type="ECO:0000256" key="6">
    <source>
        <dbReference type="PIRSR" id="PIRSR000097-3"/>
    </source>
</evidence>
<accession>A0A0R1U9L2</accession>
<dbReference type="InterPro" id="IPR018170">
    <property type="entry name" value="Aldo/ket_reductase_CS"/>
</dbReference>
<dbReference type="PRINTS" id="PR00069">
    <property type="entry name" value="ALDKETRDTASE"/>
</dbReference>
<keyword evidence="2" id="KW-0521">NADP</keyword>
<dbReference type="Proteomes" id="UP000050816">
    <property type="component" value="Unassembled WGS sequence"/>
</dbReference>
<dbReference type="Pfam" id="PF00248">
    <property type="entry name" value="Aldo_ket_red"/>
    <property type="match status" value="1"/>
</dbReference>
<protein>
    <submittedName>
        <fullName evidence="8">Organophosphate reductase</fullName>
    </submittedName>
</protein>
<evidence type="ECO:0000313" key="8">
    <source>
        <dbReference type="EMBL" id="KRL90012.1"/>
    </source>
</evidence>
<dbReference type="SUPFAM" id="SSF51430">
    <property type="entry name" value="NAD(P)-linked oxidoreductase"/>
    <property type="match status" value="1"/>
</dbReference>
<gene>
    <name evidence="8" type="ORF">FC43_GL001460</name>
</gene>
<dbReference type="Gene3D" id="3.20.20.100">
    <property type="entry name" value="NADP-dependent oxidoreductase domain"/>
    <property type="match status" value="1"/>
</dbReference>
<comment type="similarity">
    <text evidence="1">Belongs to the aldo/keto reductase family.</text>
</comment>